<dbReference type="Gene3D" id="3.40.50.300">
    <property type="entry name" value="P-loop containing nucleotide triphosphate hydrolases"/>
    <property type="match status" value="1"/>
</dbReference>
<dbReference type="SUPFAM" id="SSF52540">
    <property type="entry name" value="P-loop containing nucleoside triphosphate hydrolases"/>
    <property type="match status" value="1"/>
</dbReference>
<keyword evidence="2" id="KW-0347">Helicase</keyword>
<proteinExistence type="predicted"/>
<evidence type="ECO:0000313" key="3">
    <source>
        <dbReference type="Proteomes" id="UP000184342"/>
    </source>
</evidence>
<keyword evidence="3" id="KW-1185">Reference proteome</keyword>
<dbReference type="CDD" id="cd00009">
    <property type="entry name" value="AAA"/>
    <property type="match status" value="1"/>
</dbReference>
<dbReference type="SMART" id="SM00382">
    <property type="entry name" value="AAA"/>
    <property type="match status" value="1"/>
</dbReference>
<feature type="domain" description="AAA+ ATPase" evidence="1">
    <location>
        <begin position="182"/>
        <end position="315"/>
    </location>
</feature>
<name>A0A1M6CSB7_9FIRM</name>
<dbReference type="GO" id="GO:0006260">
    <property type="term" value="P:DNA replication"/>
    <property type="evidence" value="ECO:0007669"/>
    <property type="project" value="TreeGrafter"/>
</dbReference>
<dbReference type="EMBL" id="FQYT01000005">
    <property type="protein sequence ID" value="SHI63870.1"/>
    <property type="molecule type" value="Genomic_DNA"/>
</dbReference>
<dbReference type="InterPro" id="IPR002611">
    <property type="entry name" value="IstB_ATP-bd"/>
</dbReference>
<dbReference type="AlphaFoldDB" id="A0A1M6CSB7"/>
<dbReference type="Proteomes" id="UP000184342">
    <property type="component" value="Unassembled WGS sequence"/>
</dbReference>
<evidence type="ECO:0000259" key="1">
    <source>
        <dbReference type="SMART" id="SM00382"/>
    </source>
</evidence>
<reference evidence="2 3" key="1">
    <citation type="submission" date="2016-11" db="EMBL/GenBank/DDBJ databases">
        <authorList>
            <person name="Jaros S."/>
            <person name="Januszkiewicz K."/>
            <person name="Wedrychowicz H."/>
        </authorList>
    </citation>
    <scope>NUCLEOTIDE SEQUENCE [LARGE SCALE GENOMIC DNA]</scope>
    <source>
        <strain evidence="2 3">DSM 15970</strain>
    </source>
</reference>
<dbReference type="GO" id="GO:0004386">
    <property type="term" value="F:helicase activity"/>
    <property type="evidence" value="ECO:0007669"/>
    <property type="project" value="UniProtKB-KW"/>
</dbReference>
<protein>
    <submittedName>
        <fullName evidence="2">Replicative DNA helicase loader DnaI</fullName>
    </submittedName>
</protein>
<gene>
    <name evidence="2" type="ORF">SAMN02745691_00576</name>
</gene>
<organism evidence="2 3">
    <name type="scientific">Parasporobacterium paucivorans DSM 15970</name>
    <dbReference type="NCBI Taxonomy" id="1122934"/>
    <lineage>
        <taxon>Bacteria</taxon>
        <taxon>Bacillati</taxon>
        <taxon>Bacillota</taxon>
        <taxon>Clostridia</taxon>
        <taxon>Lachnospirales</taxon>
        <taxon>Lachnospiraceae</taxon>
        <taxon>Parasporobacterium</taxon>
    </lineage>
</organism>
<dbReference type="GO" id="GO:0005524">
    <property type="term" value="F:ATP binding"/>
    <property type="evidence" value="ECO:0007669"/>
    <property type="project" value="InterPro"/>
</dbReference>
<evidence type="ECO:0000313" key="2">
    <source>
        <dbReference type="EMBL" id="SHI63870.1"/>
    </source>
</evidence>
<dbReference type="RefSeq" id="WP_073992855.1">
    <property type="nucleotide sequence ID" value="NZ_FQYT01000005.1"/>
</dbReference>
<accession>A0A1M6CSB7</accession>
<keyword evidence="2" id="KW-0067">ATP-binding</keyword>
<dbReference type="InterPro" id="IPR003593">
    <property type="entry name" value="AAA+_ATPase"/>
</dbReference>
<dbReference type="PANTHER" id="PTHR30050:SF4">
    <property type="entry name" value="ATP-BINDING PROTEIN RV3427C IN INSERTION SEQUENCE-RELATED"/>
    <property type="match status" value="1"/>
</dbReference>
<dbReference type="PANTHER" id="PTHR30050">
    <property type="entry name" value="CHROMOSOMAL REPLICATION INITIATOR PROTEIN DNAA"/>
    <property type="match status" value="1"/>
</dbReference>
<dbReference type="NCBIfam" id="NF005304">
    <property type="entry name" value="PRK06835.1"/>
    <property type="match status" value="1"/>
</dbReference>
<keyword evidence="2" id="KW-0547">Nucleotide-binding</keyword>
<sequence length="330" mass="38078">MSLSKVQYDQIFRTYDQKRLNKQRELDLRKKEVYTRIPRLVEIDNQVAALSVAYAKQLLNGNAEDASSYKTAISSLGKEKAELIKSAGYSKDYLETDYYCRDCKDTGYIDSKKCHCFTQEIINILYDQSNIKEILKEENFDKFSFKYYSDTEANRITGTTPLKNIQKVVSICKNFIKNFGTVYDNLFFYGEAGTGKTFLCSCIAKELIERSYSVIYLSAIKLFELLSDATFRRGNDTDNAEYIMKHILTCDLLIIDDLGTELVNSFTSSGLFNCINERYLSKRPTIMSTNLSIEDLQKTYSERTFSRITSNYTMLKIFGDDIRVKKKLEG</sequence>
<dbReference type="Pfam" id="PF01695">
    <property type="entry name" value="IstB_IS21"/>
    <property type="match status" value="1"/>
</dbReference>
<keyword evidence="2" id="KW-0378">Hydrolase</keyword>
<dbReference type="STRING" id="1122934.SAMN02745691_00576"/>
<dbReference type="OrthoDB" id="9776217at2"/>
<dbReference type="InterPro" id="IPR027417">
    <property type="entry name" value="P-loop_NTPase"/>
</dbReference>